<dbReference type="PANTHER" id="PTHR46681:SF1">
    <property type="entry name" value="KINETOCHORE PROTEIN NDC80 HOMOLOG"/>
    <property type="match status" value="1"/>
</dbReference>
<feature type="domain" description="Kinetochore protein Ndc80 CH" evidence="11">
    <location>
        <begin position="19"/>
        <end position="84"/>
    </location>
</feature>
<evidence type="ECO:0000256" key="5">
    <source>
        <dbReference type="ARBA" id="ARBA00023054"/>
    </source>
</evidence>
<name>A0A9J6ALM0_SOLCO</name>
<protein>
    <recommendedName>
        <fullName evidence="8">Kinetochore protein NDC80</fullName>
    </recommendedName>
</protein>
<dbReference type="GO" id="GO:0005634">
    <property type="term" value="C:nucleus"/>
    <property type="evidence" value="ECO:0007669"/>
    <property type="project" value="UniProtKB-SubCell"/>
</dbReference>
<keyword evidence="7 8" id="KW-0137">Centromere</keyword>
<evidence type="ECO:0000256" key="2">
    <source>
        <dbReference type="ARBA" id="ARBA00022454"/>
    </source>
</evidence>
<evidence type="ECO:0000256" key="1">
    <source>
        <dbReference type="ARBA" id="ARBA00007050"/>
    </source>
</evidence>
<comment type="similarity">
    <text evidence="1 8">Belongs to the NDC80/HEC1 family.</text>
</comment>
<evidence type="ECO:0000256" key="4">
    <source>
        <dbReference type="ARBA" id="ARBA00022776"/>
    </source>
</evidence>
<dbReference type="InterPro" id="IPR055260">
    <property type="entry name" value="Ndc80_CH"/>
</dbReference>
<dbReference type="InterPro" id="IPR038273">
    <property type="entry name" value="Ndc80_sf"/>
</dbReference>
<evidence type="ECO:0000256" key="8">
    <source>
        <dbReference type="RuleBase" id="RU368072"/>
    </source>
</evidence>
<keyword evidence="5 9" id="KW-0175">Coiled coil</keyword>
<proteinExistence type="inferred from homology"/>
<dbReference type="PANTHER" id="PTHR46681">
    <property type="entry name" value="KINETOCHORE PROTEIN NDC80 HOMOLOG"/>
    <property type="match status" value="1"/>
</dbReference>
<comment type="subunit">
    <text evidence="8">Component of the NDC80 complex.</text>
</comment>
<dbReference type="AlphaFoldDB" id="A0A9J6ALM0"/>
<evidence type="ECO:0000256" key="9">
    <source>
        <dbReference type="SAM" id="Coils"/>
    </source>
</evidence>
<evidence type="ECO:0000256" key="10">
    <source>
        <dbReference type="SAM" id="MobiDB-lite"/>
    </source>
</evidence>
<feature type="compositionally biased region" description="Polar residues" evidence="10">
    <location>
        <begin position="241"/>
        <end position="252"/>
    </location>
</feature>
<dbReference type="Proteomes" id="UP000824120">
    <property type="component" value="Chromosome 2"/>
</dbReference>
<keyword evidence="8" id="KW-0995">Kinetochore</keyword>
<organism evidence="12 13">
    <name type="scientific">Solanum commersonii</name>
    <name type="common">Commerson's wild potato</name>
    <name type="synonym">Commerson's nightshade</name>
    <dbReference type="NCBI Taxonomy" id="4109"/>
    <lineage>
        <taxon>Eukaryota</taxon>
        <taxon>Viridiplantae</taxon>
        <taxon>Streptophyta</taxon>
        <taxon>Embryophyta</taxon>
        <taxon>Tracheophyta</taxon>
        <taxon>Spermatophyta</taxon>
        <taxon>Magnoliopsida</taxon>
        <taxon>eudicotyledons</taxon>
        <taxon>Gunneridae</taxon>
        <taxon>Pentapetalae</taxon>
        <taxon>asterids</taxon>
        <taxon>lamiids</taxon>
        <taxon>Solanales</taxon>
        <taxon>Solanaceae</taxon>
        <taxon>Solanoideae</taxon>
        <taxon>Solaneae</taxon>
        <taxon>Solanum</taxon>
    </lineage>
</organism>
<reference evidence="12 13" key="1">
    <citation type="submission" date="2020-09" db="EMBL/GenBank/DDBJ databases">
        <title>De no assembly of potato wild relative species, Solanum commersonii.</title>
        <authorList>
            <person name="Cho K."/>
        </authorList>
    </citation>
    <scope>NUCLEOTIDE SEQUENCE [LARGE SCALE GENOMIC DNA]</scope>
    <source>
        <strain evidence="12">LZ3.2</strain>
        <tissue evidence="12">Leaf</tissue>
    </source>
</reference>
<evidence type="ECO:0000313" key="13">
    <source>
        <dbReference type="Proteomes" id="UP000824120"/>
    </source>
</evidence>
<keyword evidence="3 8" id="KW-0132">Cell division</keyword>
<evidence type="ECO:0000256" key="6">
    <source>
        <dbReference type="ARBA" id="ARBA00023306"/>
    </source>
</evidence>
<evidence type="ECO:0000259" key="11">
    <source>
        <dbReference type="Pfam" id="PF03801"/>
    </source>
</evidence>
<feature type="coiled-coil region" evidence="9">
    <location>
        <begin position="145"/>
        <end position="214"/>
    </location>
</feature>
<gene>
    <name evidence="12" type="ORF">H5410_010744</name>
</gene>
<evidence type="ECO:0000256" key="3">
    <source>
        <dbReference type="ARBA" id="ARBA00022618"/>
    </source>
</evidence>
<dbReference type="EMBL" id="JACXVP010000002">
    <property type="protein sequence ID" value="KAG5625526.1"/>
    <property type="molecule type" value="Genomic_DNA"/>
</dbReference>
<dbReference type="GO" id="GO:0051315">
    <property type="term" value="P:attachment of mitotic spindle microtubules to kinetochore"/>
    <property type="evidence" value="ECO:0007669"/>
    <property type="project" value="UniProtKB-UniRule"/>
</dbReference>
<dbReference type="OrthoDB" id="7459479at2759"/>
<sequence>MRTFPLEPPPFCQRYTETLKFFLCRFEFSSLESQKLEDKLQTLIKSFNCPVKLNKSALCAPGTPHHWPSLFAAIHWLVQLCKFDDNRLSSAQPPASENKELSYAIESYLHYLRGKDDQGNVKTQEEKLEAMKKGPSKKTVLENEKSALEEDVKKFHAMIEQLEGHMMVMEKLLEEKEKGLETKVAAKEMICAENEELKNRVEEQGNNAGDAERMKGRSRLWKAILRTRGMDGRRRRGTSTLQLGMSTRSCRS</sequence>
<keyword evidence="13" id="KW-1185">Reference proteome</keyword>
<keyword evidence="6 8" id="KW-0131">Cell cycle</keyword>
<dbReference type="GO" id="GO:0031262">
    <property type="term" value="C:Ndc80 complex"/>
    <property type="evidence" value="ECO:0007669"/>
    <property type="project" value="UniProtKB-UniRule"/>
</dbReference>
<comment type="function">
    <text evidence="8">Acts as a component of the essential kinetochore-associated NDC80 complex, which is required for chromosome segregation and spindle checkpoint activity.</text>
</comment>
<keyword evidence="4 8" id="KW-0498">Mitosis</keyword>
<keyword evidence="2 8" id="KW-0158">Chromosome</keyword>
<keyword evidence="8" id="KW-0539">Nucleus</keyword>
<comment type="caution">
    <text evidence="12">The sequence shown here is derived from an EMBL/GenBank/DDBJ whole genome shotgun (WGS) entry which is preliminary data.</text>
</comment>
<evidence type="ECO:0000313" key="12">
    <source>
        <dbReference type="EMBL" id="KAG5625526.1"/>
    </source>
</evidence>
<dbReference type="Pfam" id="PF03801">
    <property type="entry name" value="Ndc80_HEC"/>
    <property type="match status" value="1"/>
</dbReference>
<evidence type="ECO:0000256" key="7">
    <source>
        <dbReference type="ARBA" id="ARBA00023328"/>
    </source>
</evidence>
<comment type="subcellular location">
    <subcellularLocation>
        <location evidence="8">Chromosome</location>
        <location evidence="8">Centromere</location>
        <location evidence="8">Kinetochore</location>
    </subcellularLocation>
    <subcellularLocation>
        <location evidence="8">Nucleus</location>
    </subcellularLocation>
</comment>
<feature type="region of interest" description="Disordered" evidence="10">
    <location>
        <begin position="231"/>
        <end position="252"/>
    </location>
</feature>
<dbReference type="Gene3D" id="1.10.418.30">
    <property type="entry name" value="Ncd80 complex, Ncd80 subunit"/>
    <property type="match status" value="1"/>
</dbReference>
<dbReference type="InterPro" id="IPR055307">
    <property type="entry name" value="NDC80_plants"/>
</dbReference>
<dbReference type="GO" id="GO:0051301">
    <property type="term" value="P:cell division"/>
    <property type="evidence" value="ECO:0007669"/>
    <property type="project" value="UniProtKB-UniRule"/>
</dbReference>
<accession>A0A9J6ALM0</accession>